<accession>A0A7U3NA08</accession>
<organism evidence="1">
    <name type="scientific">Monostroma angicava</name>
    <dbReference type="NCBI Taxonomy" id="189348"/>
    <lineage>
        <taxon>Eukaryota</taxon>
        <taxon>Viridiplantae</taxon>
        <taxon>Chlorophyta</taxon>
        <taxon>core chlorophytes</taxon>
        <taxon>Ulvophyceae</taxon>
        <taxon>OUU clade</taxon>
        <taxon>Ulvales</taxon>
        <taxon>Monostromataceae</taxon>
        <taxon>Monostroma</taxon>
    </lineage>
</organism>
<sequence>MAEQCVCVSCKNMEWTLDATYKLVSKIPCGVPVPLRPSTAPCAPAPQPATVLAARAAAAAPPAAQGAPAPQPAAMLAARAAAAAPSAAQGAPAPQPAAMLAALAAAAAPPAAQGAPAPQPAAMLAARAAAAAPSAAQGAPAPQPAAVLAALAADAVPPAAQGAPAPQPAAVLAALAADAVPPAAQGAPAPQPAAMLAARAAAAAPSAAQGAPAPQPAAVLAALAADAVPPAAQGAPAPQPAAVLAALAAAAVPPAAQGAPAPSIAPLTVADYVMMPSAVSAVVTQSMSLNGRVTATSSQLCVRDVHSLASPQAWRNEVVSHKSAPGVCEPAHLAADEADAAQRTDQEARSCWTGNCPCGVCGGHNTLQALLPPHIHANIAANPAARQVLHDTCRALDEDVPERALEETLLCSVAAWENKVQPKQAVMRSASVQSKDVSSLERAMDNAFGAPENLTLPSKQYTPHLSGVWSRTYHMGLALSKAIVGEAVSAHKDDQHTASLMQASWSLERRSVQQEADQKLLSRLMSLTLLLHRRPKLAVKVVYTITDVSLAEALLRLGSTTDKFMSHNHTHFHQWRQFTALSRALPQGMF</sequence>
<evidence type="ECO:0000313" key="1">
    <source>
        <dbReference type="EMBL" id="QOL79286.1"/>
    </source>
</evidence>
<reference evidence="1" key="1">
    <citation type="journal article" date="2021" name="J. Phycol.">
        <title>Identification of genomic differences between the sexes and sex-specific molecular markers in Monostroma angicava (Ulvophyceae).</title>
        <authorList>
            <person name="Horinouchi Y."/>
            <person name="Togashi T."/>
        </authorList>
    </citation>
    <scope>NUCLEOTIDE SEQUENCE</scope>
    <source>
        <strain evidence="1">MA060316B-fd</strain>
    </source>
</reference>
<dbReference type="AlphaFoldDB" id="A0A7U3NA08"/>
<protein>
    <submittedName>
        <fullName evidence="1">Uncharacterized protein</fullName>
    </submittedName>
</protein>
<proteinExistence type="predicted"/>
<dbReference type="EMBL" id="MT679727">
    <property type="protein sequence ID" value="QOL79286.1"/>
    <property type="molecule type" value="Genomic_DNA"/>
</dbReference>
<name>A0A7U3NA08_9CHLO</name>